<dbReference type="PANTHER" id="PTHR31273">
    <property type="entry name" value="PHOSPHOKETOLASE-RELATED"/>
    <property type="match status" value="1"/>
</dbReference>
<evidence type="ECO:0000313" key="3">
    <source>
        <dbReference type="Proteomes" id="UP000219993"/>
    </source>
</evidence>
<dbReference type="Pfam" id="PF09364">
    <property type="entry name" value="XFP_N"/>
    <property type="match status" value="1"/>
</dbReference>
<sequence length="807" mass="87482">MSHGQNDPGTSPSGDSFRDAAFEDWARGLAMIRHEPTTRARIAQWLDHHARDPADRQDWLRLLHAADRVASMGMWLVVHMTYTRRVQLDGQPLAAVDFKRSPEGHTGGALNMVIGYVGYLLANAMARRTRAWTMGQGHCVAAIDAVNVLMDNTTPAHAARYALDDTGLTRLAKDFYACRVRPDGRPVSPLGSHVNPHTAGGAAEGGYLGFTGLQYVHMPLPGQALVAFLSDGAFEEQRGSDWVPRWWRAEDCGPVVPVMIANGRRIDQRTGMNQAGGTAWFQDHLTLNGFSPLTVDGRDPAAVAWGILTAETELAERSALIRSGRARYPIRMPYVIAETIKGYGFPGAGTNAAHNLPLGANPAEDSEARRRFHAGVARLHVPLGELGDAIGRLRNHAATARPKERDHALADPRVPLPHFPAPPTFPLGDAVSPMAALDEAILGVVEANPELRVRIGNPDEMRSNRLDRTLDRLRHRVTDPEPDVAEALDGAVITALNEEAVVNAALANKQGLNLVASYEAFAVKMLGAMRQEVIFARHAREAGRVPGWLSVPVLASSHLWENGKNEQSHQDPTLCEAWLGELEDVAPTLFPVDATSAIEALRDLYLSHARVGVMVVPKRAVPVRLTPEQARRLTRDGLLGLHEPAAPRVQLFAIGAYQLIEAEKARDRLEAAGVAAGLYALLAPGRLREPRDDAEGRVVQPATHLHRLVPGCPARVFLCHGRPEVFAGTLRPLDTGGGSRFLGYRNQGGTLDTFGMLFANRCTWAHALAAVATAAGLPPASLLTEAERRALAGQGDPEVLRDVRRPG</sequence>
<reference evidence="2 3" key="1">
    <citation type="journal article" date="2017" name="Sci. Rep.">
        <title>Revealing the Saline Adaptation Strategies of the Halophilic Bacterium Halomonas beimenensis through High-throughput Omics and Transposon Mutagenesis Approaches.</title>
        <authorList>
            <person name="Chen Y.H."/>
            <person name="Lin S.S."/>
            <person name="Shyu Y.T."/>
        </authorList>
    </citation>
    <scope>NUCLEOTIDE SEQUENCE [LARGE SCALE GENOMIC DNA]</scope>
    <source>
        <strain evidence="2 3">NTU-111</strain>
    </source>
</reference>
<dbReference type="GO" id="GO:0016832">
    <property type="term" value="F:aldehyde-lyase activity"/>
    <property type="evidence" value="ECO:0007669"/>
    <property type="project" value="InterPro"/>
</dbReference>
<feature type="domain" description="Xylulose 5-phosphate/Fructose 6-phosphate phosphoketolase N-terminal" evidence="1">
    <location>
        <begin position="69"/>
        <end position="346"/>
    </location>
</feature>
<dbReference type="OrthoDB" id="9758450at2"/>
<dbReference type="Pfam" id="PF03894">
    <property type="entry name" value="XFP"/>
    <property type="match status" value="1"/>
</dbReference>
<protein>
    <submittedName>
        <fullName evidence="2">Xylulose-5-phosphate phosphoketolase</fullName>
    </submittedName>
</protein>
<dbReference type="PANTHER" id="PTHR31273:SF0">
    <property type="entry name" value="PHOSPHOKETOLASE-RELATED"/>
    <property type="match status" value="1"/>
</dbReference>
<dbReference type="KEGG" id="hbe:BEI_2188"/>
<dbReference type="SUPFAM" id="SSF52518">
    <property type="entry name" value="Thiamin diphosphate-binding fold (THDP-binding)"/>
    <property type="match status" value="1"/>
</dbReference>
<gene>
    <name evidence="2" type="ORF">BEI_2188</name>
</gene>
<organism evidence="2 3">
    <name type="scientific">Halomonas beimenensis</name>
    <dbReference type="NCBI Taxonomy" id="475662"/>
    <lineage>
        <taxon>Bacteria</taxon>
        <taxon>Pseudomonadati</taxon>
        <taxon>Pseudomonadota</taxon>
        <taxon>Gammaproteobacteria</taxon>
        <taxon>Oceanospirillales</taxon>
        <taxon>Halomonadaceae</taxon>
        <taxon>Halomonas</taxon>
    </lineage>
</organism>
<proteinExistence type="predicted"/>
<dbReference type="EMBL" id="CP021435">
    <property type="protein sequence ID" value="ATJ83175.1"/>
    <property type="molecule type" value="Genomic_DNA"/>
</dbReference>
<accession>A0A291P8G6</accession>
<name>A0A291P8G6_9GAMM</name>
<dbReference type="RefSeq" id="WP_097789545.1">
    <property type="nucleotide sequence ID" value="NZ_BAAADT010000004.1"/>
</dbReference>
<dbReference type="InterPro" id="IPR029061">
    <property type="entry name" value="THDP-binding"/>
</dbReference>
<dbReference type="InterPro" id="IPR018970">
    <property type="entry name" value="Xul5P/Fru6P_PKetolase_N"/>
</dbReference>
<evidence type="ECO:0000313" key="2">
    <source>
        <dbReference type="EMBL" id="ATJ83175.1"/>
    </source>
</evidence>
<dbReference type="InterPro" id="IPR005593">
    <property type="entry name" value="Xul5P/Fru6P_PKetolase"/>
</dbReference>
<dbReference type="Gene3D" id="3.40.50.970">
    <property type="match status" value="2"/>
</dbReference>
<dbReference type="AlphaFoldDB" id="A0A291P8G6"/>
<keyword evidence="3" id="KW-1185">Reference proteome</keyword>
<dbReference type="Proteomes" id="UP000219993">
    <property type="component" value="Chromosome"/>
</dbReference>
<dbReference type="GO" id="GO:0005975">
    <property type="term" value="P:carbohydrate metabolic process"/>
    <property type="evidence" value="ECO:0007669"/>
    <property type="project" value="InterPro"/>
</dbReference>
<evidence type="ECO:0000259" key="1">
    <source>
        <dbReference type="Pfam" id="PF09364"/>
    </source>
</evidence>